<reference evidence="1" key="1">
    <citation type="submission" date="2021-06" db="EMBL/GenBank/DDBJ databases">
        <authorList>
            <person name="Kallberg Y."/>
            <person name="Tangrot J."/>
            <person name="Rosling A."/>
        </authorList>
    </citation>
    <scope>NUCLEOTIDE SEQUENCE</scope>
    <source>
        <strain evidence="1">MA461A</strain>
    </source>
</reference>
<keyword evidence="2" id="KW-1185">Reference proteome</keyword>
<comment type="caution">
    <text evidence="1">The sequence shown here is derived from an EMBL/GenBank/DDBJ whole genome shotgun (WGS) entry which is preliminary data.</text>
</comment>
<accession>A0ACA9SLU1</accession>
<evidence type="ECO:0000313" key="2">
    <source>
        <dbReference type="Proteomes" id="UP000789920"/>
    </source>
</evidence>
<organism evidence="1 2">
    <name type="scientific">Racocetra persica</name>
    <dbReference type="NCBI Taxonomy" id="160502"/>
    <lineage>
        <taxon>Eukaryota</taxon>
        <taxon>Fungi</taxon>
        <taxon>Fungi incertae sedis</taxon>
        <taxon>Mucoromycota</taxon>
        <taxon>Glomeromycotina</taxon>
        <taxon>Glomeromycetes</taxon>
        <taxon>Diversisporales</taxon>
        <taxon>Gigasporaceae</taxon>
        <taxon>Racocetra</taxon>
    </lineage>
</organism>
<protein>
    <submittedName>
        <fullName evidence="1">33580_t:CDS:1</fullName>
    </submittedName>
</protein>
<evidence type="ECO:0000313" key="1">
    <source>
        <dbReference type="EMBL" id="CAG8843247.1"/>
    </source>
</evidence>
<feature type="non-terminal residue" evidence="1">
    <location>
        <position position="1"/>
    </location>
</feature>
<dbReference type="Proteomes" id="UP000789920">
    <property type="component" value="Unassembled WGS sequence"/>
</dbReference>
<name>A0ACA9SLU1_9GLOM</name>
<sequence>GLFGSGKIALQDKTNMFALGDRIDTLRNQDAGVILVHVAENKNQ</sequence>
<proteinExistence type="predicted"/>
<dbReference type="EMBL" id="CAJVQC010137548">
    <property type="protein sequence ID" value="CAG8843247.1"/>
    <property type="molecule type" value="Genomic_DNA"/>
</dbReference>
<feature type="non-terminal residue" evidence="1">
    <location>
        <position position="44"/>
    </location>
</feature>
<gene>
    <name evidence="1" type="ORF">RPERSI_LOCUS32674</name>
</gene>